<dbReference type="Gene3D" id="3.40.50.200">
    <property type="entry name" value="Peptidase S8/S53 domain"/>
    <property type="match status" value="1"/>
</dbReference>
<dbReference type="Gene3D" id="2.60.40.2310">
    <property type="match status" value="1"/>
</dbReference>
<dbReference type="InterPro" id="IPR036852">
    <property type="entry name" value="Peptidase_S8/S53_dom_sf"/>
</dbReference>
<dbReference type="Gramene" id="RZC49358">
    <property type="protein sequence ID" value="RZC49358"/>
    <property type="gene ID" value="C5167_017786"/>
</dbReference>
<evidence type="ECO:0000256" key="2">
    <source>
        <dbReference type="ARBA" id="ARBA00022670"/>
    </source>
</evidence>
<keyword evidence="7" id="KW-1185">Reference proteome</keyword>
<dbReference type="AlphaFoldDB" id="A0A4Y7IPE5"/>
<gene>
    <name evidence="6" type="ORF">C5167_017786</name>
</gene>
<keyword evidence="4" id="KW-0378">Hydrolase</keyword>
<feature type="domain" description="Subtilisin-like protease fibronectin type-III" evidence="5">
    <location>
        <begin position="88"/>
        <end position="191"/>
    </location>
</feature>
<dbReference type="OMA" id="AFTWITT"/>
<dbReference type="InterPro" id="IPR045051">
    <property type="entry name" value="SBT"/>
</dbReference>
<organism evidence="6 7">
    <name type="scientific">Papaver somniferum</name>
    <name type="common">Opium poppy</name>
    <dbReference type="NCBI Taxonomy" id="3469"/>
    <lineage>
        <taxon>Eukaryota</taxon>
        <taxon>Viridiplantae</taxon>
        <taxon>Streptophyta</taxon>
        <taxon>Embryophyta</taxon>
        <taxon>Tracheophyta</taxon>
        <taxon>Spermatophyta</taxon>
        <taxon>Magnoliopsida</taxon>
        <taxon>Ranunculales</taxon>
        <taxon>Papaveraceae</taxon>
        <taxon>Papaveroideae</taxon>
        <taxon>Papaver</taxon>
    </lineage>
</organism>
<sequence length="200" mass="22035">MTSSYNLDNSGKNITDLVDGLDAKPFDVGSGHVDPNRALHPGLIYDIAPNDYVAFLCSIGYNSTQLSVFDDDLKKVDCKSIGLSSPSDLNYPSFSVVFGSGSSNKVKYTRTVKNVEKLGSAIYKPTIRAPSSVKIKVSPKKLVFSDENRTLSYKITFTSLVKRKKGDVMKEPEFGSIEWRDGVHVVRSPIAFTWITTTKP</sequence>
<evidence type="ECO:0000256" key="4">
    <source>
        <dbReference type="ARBA" id="ARBA00022825"/>
    </source>
</evidence>
<name>A0A4Y7IPE5_PAPSO</name>
<dbReference type="Pfam" id="PF17766">
    <property type="entry name" value="fn3_6"/>
    <property type="match status" value="1"/>
</dbReference>
<comment type="similarity">
    <text evidence="1">Belongs to the peptidase S8 family.</text>
</comment>
<keyword evidence="2" id="KW-0645">Protease</keyword>
<evidence type="ECO:0000313" key="6">
    <source>
        <dbReference type="EMBL" id="RZC49358.1"/>
    </source>
</evidence>
<dbReference type="FunFam" id="2.60.40.2310:FF:000001">
    <property type="entry name" value="Subtilisin-like protease SBT1.5"/>
    <property type="match status" value="1"/>
</dbReference>
<evidence type="ECO:0000256" key="3">
    <source>
        <dbReference type="ARBA" id="ARBA00022729"/>
    </source>
</evidence>
<keyword evidence="3" id="KW-0732">Signal</keyword>
<dbReference type="PANTHER" id="PTHR10795">
    <property type="entry name" value="PROPROTEIN CONVERTASE SUBTILISIN/KEXIN"/>
    <property type="match status" value="1"/>
</dbReference>
<evidence type="ECO:0000259" key="5">
    <source>
        <dbReference type="Pfam" id="PF17766"/>
    </source>
</evidence>
<evidence type="ECO:0000313" key="7">
    <source>
        <dbReference type="Proteomes" id="UP000316621"/>
    </source>
</evidence>
<keyword evidence="4" id="KW-0720">Serine protease</keyword>
<protein>
    <recommendedName>
        <fullName evidence="5">Subtilisin-like protease fibronectin type-III domain-containing protein</fullName>
    </recommendedName>
</protein>
<dbReference type="GO" id="GO:0004252">
    <property type="term" value="F:serine-type endopeptidase activity"/>
    <property type="evidence" value="ECO:0007669"/>
    <property type="project" value="InterPro"/>
</dbReference>
<accession>A0A4Y7IPE5</accession>
<dbReference type="EMBL" id="CM010716">
    <property type="protein sequence ID" value="RZC49358.1"/>
    <property type="molecule type" value="Genomic_DNA"/>
</dbReference>
<dbReference type="InterPro" id="IPR041469">
    <property type="entry name" value="Subtilisin-like_FN3"/>
</dbReference>
<dbReference type="GO" id="GO:0006508">
    <property type="term" value="P:proteolysis"/>
    <property type="evidence" value="ECO:0007669"/>
    <property type="project" value="UniProtKB-KW"/>
</dbReference>
<evidence type="ECO:0000256" key="1">
    <source>
        <dbReference type="ARBA" id="ARBA00011073"/>
    </source>
</evidence>
<proteinExistence type="inferred from homology"/>
<dbReference type="Proteomes" id="UP000316621">
    <property type="component" value="Chromosome 2"/>
</dbReference>
<reference evidence="6 7" key="1">
    <citation type="journal article" date="2018" name="Science">
        <title>The opium poppy genome and morphinan production.</title>
        <authorList>
            <person name="Guo L."/>
            <person name="Winzer T."/>
            <person name="Yang X."/>
            <person name="Li Y."/>
            <person name="Ning Z."/>
            <person name="He Z."/>
            <person name="Teodor R."/>
            <person name="Lu Y."/>
            <person name="Bowser T.A."/>
            <person name="Graham I.A."/>
            <person name="Ye K."/>
        </authorList>
    </citation>
    <scope>NUCLEOTIDE SEQUENCE [LARGE SCALE GENOMIC DNA]</scope>
    <source>
        <strain evidence="7">cv. HN1</strain>
        <tissue evidence="6">Leaves</tissue>
    </source>
</reference>
<dbReference type="STRING" id="3469.A0A4Y7IPE5"/>